<sequence>MARMLRRPMLLAMRIARSFVSTCSLSENAGTALQRCSGFGNPSDSKVRQYRLNTPFADGESGSADECILAAALLRPHPTAPCKRGFSVTACPGDCSTLLSYRLKNAAVAELRLHAQRLFCGYLRWDRGRASAQYHFAVSLLTRRCVVDCEAPIEATKGKQARPTQPGIKEDWLFVLRWYVWCAQGRPVKPFAQRSPDIDQQHGPCADTSRRPRERGPSALPVLHNPGIVVRGHRRCSTNGDYSRIELFGAKYGKDADIAAHDATVEAW</sequence>
<proteinExistence type="predicted"/>
<comment type="caution">
    <text evidence="2">The sequence shown here is derived from an EMBL/GenBank/DDBJ whole genome shotgun (WGS) entry which is preliminary data.</text>
</comment>
<dbReference type="EMBL" id="JAESND010000001">
    <property type="protein sequence ID" value="MBM3115197.1"/>
    <property type="molecule type" value="Genomic_DNA"/>
</dbReference>
<keyword evidence="3" id="KW-1185">Reference proteome</keyword>
<name>A0ABS2BHW6_9NEIS</name>
<organism evidence="2 3">
    <name type="scientific">Jeongeupia naejangsanensis</name>
    <dbReference type="NCBI Taxonomy" id="613195"/>
    <lineage>
        <taxon>Bacteria</taxon>
        <taxon>Pseudomonadati</taxon>
        <taxon>Pseudomonadota</taxon>
        <taxon>Betaproteobacteria</taxon>
        <taxon>Neisseriales</taxon>
        <taxon>Chitinibacteraceae</taxon>
        <taxon>Jeongeupia</taxon>
    </lineage>
</organism>
<feature type="region of interest" description="Disordered" evidence="1">
    <location>
        <begin position="192"/>
        <end position="218"/>
    </location>
</feature>
<evidence type="ECO:0000256" key="1">
    <source>
        <dbReference type="SAM" id="MobiDB-lite"/>
    </source>
</evidence>
<reference evidence="2 3" key="1">
    <citation type="submission" date="2021-01" db="EMBL/GenBank/DDBJ databases">
        <title>Draft Genome Sequence and Polyhydroxyalkanoate Biosynthetic Potential of Jeongeupia naejangsanensis Type Strain DSM 24253.</title>
        <authorList>
            <person name="Turrini P."/>
            <person name="Artuso I."/>
            <person name="Lugli G.A."/>
            <person name="Frangipani E."/>
            <person name="Ventura M."/>
            <person name="Visca P."/>
        </authorList>
    </citation>
    <scope>NUCLEOTIDE SEQUENCE [LARGE SCALE GENOMIC DNA]</scope>
    <source>
        <strain evidence="2 3">DSM 24253</strain>
    </source>
</reference>
<dbReference type="Proteomes" id="UP000809431">
    <property type="component" value="Unassembled WGS sequence"/>
</dbReference>
<gene>
    <name evidence="2" type="ORF">JMJ54_05080</name>
</gene>
<evidence type="ECO:0000313" key="2">
    <source>
        <dbReference type="EMBL" id="MBM3115197.1"/>
    </source>
</evidence>
<evidence type="ECO:0000313" key="3">
    <source>
        <dbReference type="Proteomes" id="UP000809431"/>
    </source>
</evidence>
<accession>A0ABS2BHW6</accession>
<dbReference type="RefSeq" id="WP_203536839.1">
    <property type="nucleotide sequence ID" value="NZ_JAESND010000001.1"/>
</dbReference>
<protein>
    <submittedName>
        <fullName evidence="2">Uncharacterized protein</fullName>
    </submittedName>
</protein>